<reference evidence="7" key="1">
    <citation type="submission" date="2022-10" db="EMBL/GenBank/DDBJ databases">
        <title>Genome assembly of Pristionchus species.</title>
        <authorList>
            <person name="Yoshida K."/>
            <person name="Sommer R.J."/>
        </authorList>
    </citation>
    <scope>NUCLEOTIDE SEQUENCE [LARGE SCALE GENOMIC DNA]</scope>
    <source>
        <strain evidence="7">RS5460</strain>
    </source>
</reference>
<comment type="catalytic activity">
    <reaction evidence="1">
        <text>All bonds known to be hydrolyzed by this endopeptidase have arginine in P1 and an acidic residue in P4. P6 is often occupied by an acidic residue or by a hydroxy-amino-acid residue, the phosphorylation of which enhances cleavage.</text>
        <dbReference type="EC" id="3.4.22.49"/>
    </reaction>
</comment>
<accession>A0AAN5DEX3</accession>
<keyword evidence="3" id="KW-0378">Hydrolase</keyword>
<evidence type="ECO:0000256" key="4">
    <source>
        <dbReference type="ARBA" id="ARBA00022829"/>
    </source>
</evidence>
<dbReference type="PROSITE" id="PS51700">
    <property type="entry name" value="SEPARIN"/>
    <property type="match status" value="1"/>
</dbReference>
<gene>
    <name evidence="6" type="ORF">PMAYCL1PPCAC_31457</name>
</gene>
<feature type="non-terminal residue" evidence="6">
    <location>
        <position position="1"/>
    </location>
</feature>
<dbReference type="PANTHER" id="PTHR12792:SF0">
    <property type="entry name" value="SEPARIN"/>
    <property type="match status" value="1"/>
</dbReference>
<evidence type="ECO:0000256" key="2">
    <source>
        <dbReference type="ARBA" id="ARBA00012489"/>
    </source>
</evidence>
<dbReference type="GO" id="GO:0072686">
    <property type="term" value="C:mitotic spindle"/>
    <property type="evidence" value="ECO:0007669"/>
    <property type="project" value="TreeGrafter"/>
</dbReference>
<evidence type="ECO:0000256" key="3">
    <source>
        <dbReference type="ARBA" id="ARBA00022801"/>
    </source>
</evidence>
<dbReference type="GO" id="GO:0005737">
    <property type="term" value="C:cytoplasm"/>
    <property type="evidence" value="ECO:0007669"/>
    <property type="project" value="TreeGrafter"/>
</dbReference>
<dbReference type="GO" id="GO:0005813">
    <property type="term" value="C:centrosome"/>
    <property type="evidence" value="ECO:0007669"/>
    <property type="project" value="TreeGrafter"/>
</dbReference>
<sequence length="123" mass="13414">APWEAVSILKEKAHCSWLTSVHQLFSQIGSANEVPQCANPLSAFYVLDPANNLAATQNRLAPVVGKVRSWKGVRGRAPGEEQVAAVIAQSDFFIYLGHGDGSRYLSRTRIRKSICKSAVFLMG</sequence>
<keyword evidence="4" id="KW-0159">Chromosome partition</keyword>
<dbReference type="Proteomes" id="UP001328107">
    <property type="component" value="Unassembled WGS sequence"/>
</dbReference>
<evidence type="ECO:0000256" key="1">
    <source>
        <dbReference type="ARBA" id="ARBA00000451"/>
    </source>
</evidence>
<dbReference type="Pfam" id="PF03568">
    <property type="entry name" value="Separin_C"/>
    <property type="match status" value="1"/>
</dbReference>
<dbReference type="GO" id="GO:0005634">
    <property type="term" value="C:nucleus"/>
    <property type="evidence" value="ECO:0007669"/>
    <property type="project" value="InterPro"/>
</dbReference>
<dbReference type="AlphaFoldDB" id="A0AAN5DEX3"/>
<evidence type="ECO:0000313" key="6">
    <source>
        <dbReference type="EMBL" id="GMR61262.1"/>
    </source>
</evidence>
<dbReference type="InterPro" id="IPR005314">
    <property type="entry name" value="Peptidase_C50"/>
</dbReference>
<dbReference type="GO" id="GO:0051307">
    <property type="term" value="P:meiotic chromosome separation"/>
    <property type="evidence" value="ECO:0007669"/>
    <property type="project" value="TreeGrafter"/>
</dbReference>
<evidence type="ECO:0000313" key="7">
    <source>
        <dbReference type="Proteomes" id="UP001328107"/>
    </source>
</evidence>
<dbReference type="InterPro" id="IPR030397">
    <property type="entry name" value="SEPARIN_core_dom"/>
</dbReference>
<name>A0AAN5DEX3_9BILA</name>
<dbReference type="EMBL" id="BTRK01000006">
    <property type="protein sequence ID" value="GMR61262.1"/>
    <property type="molecule type" value="Genomic_DNA"/>
</dbReference>
<dbReference type="PANTHER" id="PTHR12792">
    <property type="entry name" value="EXTRA SPINDLE POLES 1-RELATED"/>
    <property type="match status" value="1"/>
</dbReference>
<comment type="caution">
    <text evidence="6">The sequence shown here is derived from an EMBL/GenBank/DDBJ whole genome shotgun (WGS) entry which is preliminary data.</text>
</comment>
<organism evidence="6 7">
    <name type="scientific">Pristionchus mayeri</name>
    <dbReference type="NCBI Taxonomy" id="1317129"/>
    <lineage>
        <taxon>Eukaryota</taxon>
        <taxon>Metazoa</taxon>
        <taxon>Ecdysozoa</taxon>
        <taxon>Nematoda</taxon>
        <taxon>Chromadorea</taxon>
        <taxon>Rhabditida</taxon>
        <taxon>Rhabditina</taxon>
        <taxon>Diplogasteromorpha</taxon>
        <taxon>Diplogasteroidea</taxon>
        <taxon>Neodiplogasteridae</taxon>
        <taxon>Pristionchus</taxon>
    </lineage>
</organism>
<dbReference type="EC" id="3.4.22.49" evidence="2"/>
<protein>
    <recommendedName>
        <fullName evidence="2">separase</fullName>
        <ecNumber evidence="2">3.4.22.49</ecNumber>
    </recommendedName>
</protein>
<feature type="domain" description="Peptidase C50" evidence="5">
    <location>
        <begin position="40"/>
        <end position="123"/>
    </location>
</feature>
<dbReference type="GO" id="GO:0006508">
    <property type="term" value="P:proteolysis"/>
    <property type="evidence" value="ECO:0007669"/>
    <property type="project" value="InterPro"/>
</dbReference>
<dbReference type="GO" id="GO:0004197">
    <property type="term" value="F:cysteine-type endopeptidase activity"/>
    <property type="evidence" value="ECO:0007669"/>
    <property type="project" value="InterPro"/>
</dbReference>
<evidence type="ECO:0000259" key="5">
    <source>
        <dbReference type="PROSITE" id="PS51700"/>
    </source>
</evidence>
<proteinExistence type="predicted"/>
<keyword evidence="7" id="KW-1185">Reference proteome</keyword>